<evidence type="ECO:0000256" key="1">
    <source>
        <dbReference type="ARBA" id="ARBA00004141"/>
    </source>
</evidence>
<protein>
    <submittedName>
        <fullName evidence="8">ATP-binding cassette domain-containing protein</fullName>
    </submittedName>
</protein>
<sequence length="252" mass="28165">MYLKNVYFSYDGKNDVLKDVNINIKQGERIAIVGKSGNGKSTIVQLISRFYDVQKGEILIGGTNIKDIDYETLLENISIVFQKTFLTKGTVFENIAMGKDVSLEEVREAAKKAQIDDFIMNLPDKYDTLVGSYGSRFSGGQKQRIAIARAILKNSPILILDEATSAADPENQVEIDKAINNLCIGKTVIIVAHRLGIVKGCDRVAVVENNTIQNIGKHEDVLRENEYYKKSWNDYNKARNISYAIVGGDYDE</sequence>
<evidence type="ECO:0000256" key="3">
    <source>
        <dbReference type="ARBA" id="ARBA00022741"/>
    </source>
</evidence>
<accession>A0AAW9J021</accession>
<organism evidence="8 9">
    <name type="scientific">Clostridium perfringens</name>
    <dbReference type="NCBI Taxonomy" id="1502"/>
    <lineage>
        <taxon>Bacteria</taxon>
        <taxon>Bacillati</taxon>
        <taxon>Bacillota</taxon>
        <taxon>Clostridia</taxon>
        <taxon>Eubacteriales</taxon>
        <taxon>Clostridiaceae</taxon>
        <taxon>Clostridium</taxon>
    </lineage>
</organism>
<evidence type="ECO:0000313" key="9">
    <source>
        <dbReference type="Proteomes" id="UP001289066"/>
    </source>
</evidence>
<keyword evidence="2" id="KW-0812">Transmembrane</keyword>
<dbReference type="InterPro" id="IPR017871">
    <property type="entry name" value="ABC_transporter-like_CS"/>
</dbReference>
<dbReference type="PROSITE" id="PS50893">
    <property type="entry name" value="ABC_TRANSPORTER_2"/>
    <property type="match status" value="1"/>
</dbReference>
<dbReference type="PANTHER" id="PTHR24221">
    <property type="entry name" value="ATP-BINDING CASSETTE SUB-FAMILY B"/>
    <property type="match status" value="1"/>
</dbReference>
<evidence type="ECO:0000256" key="4">
    <source>
        <dbReference type="ARBA" id="ARBA00022840"/>
    </source>
</evidence>
<dbReference type="Pfam" id="PF00005">
    <property type="entry name" value="ABC_tran"/>
    <property type="match status" value="1"/>
</dbReference>
<dbReference type="GO" id="GO:0005524">
    <property type="term" value="F:ATP binding"/>
    <property type="evidence" value="ECO:0007669"/>
    <property type="project" value="UniProtKB-KW"/>
</dbReference>
<proteinExistence type="predicted"/>
<name>A0AAW9J021_CLOPF</name>
<keyword evidence="3" id="KW-0547">Nucleotide-binding</keyword>
<dbReference type="PANTHER" id="PTHR24221:SF640">
    <property type="entry name" value="MULTIDRUG EXPORT ATP-BINDING_PERMEASE PROTEIN YGAD-RELATED"/>
    <property type="match status" value="1"/>
</dbReference>
<feature type="domain" description="ABC transporter" evidence="7">
    <location>
        <begin position="1"/>
        <end position="234"/>
    </location>
</feature>
<dbReference type="InterPro" id="IPR003439">
    <property type="entry name" value="ABC_transporter-like_ATP-bd"/>
</dbReference>
<keyword evidence="5" id="KW-1133">Transmembrane helix</keyword>
<evidence type="ECO:0000259" key="7">
    <source>
        <dbReference type="PROSITE" id="PS50893"/>
    </source>
</evidence>
<dbReference type="GO" id="GO:0016887">
    <property type="term" value="F:ATP hydrolysis activity"/>
    <property type="evidence" value="ECO:0007669"/>
    <property type="project" value="InterPro"/>
</dbReference>
<dbReference type="InterPro" id="IPR003593">
    <property type="entry name" value="AAA+_ATPase"/>
</dbReference>
<gene>
    <name evidence="8" type="ORF">GNF81_03180</name>
</gene>
<dbReference type="Gene3D" id="3.40.50.300">
    <property type="entry name" value="P-loop containing nucleotide triphosphate hydrolases"/>
    <property type="match status" value="1"/>
</dbReference>
<dbReference type="Proteomes" id="UP001289066">
    <property type="component" value="Unassembled WGS sequence"/>
</dbReference>
<evidence type="ECO:0000313" key="8">
    <source>
        <dbReference type="EMBL" id="MDZ5031812.1"/>
    </source>
</evidence>
<dbReference type="FunFam" id="3.40.50.300:FF:000218">
    <property type="entry name" value="Multidrug ABC transporter ATP-binding protein"/>
    <property type="match status" value="1"/>
</dbReference>
<dbReference type="PROSITE" id="PS00211">
    <property type="entry name" value="ABC_TRANSPORTER_1"/>
    <property type="match status" value="1"/>
</dbReference>
<dbReference type="InterPro" id="IPR039421">
    <property type="entry name" value="Type_1_exporter"/>
</dbReference>
<dbReference type="InterPro" id="IPR027417">
    <property type="entry name" value="P-loop_NTPase"/>
</dbReference>
<keyword evidence="6" id="KW-0472">Membrane</keyword>
<comment type="caution">
    <text evidence="8">The sequence shown here is derived from an EMBL/GenBank/DDBJ whole genome shotgun (WGS) entry which is preliminary data.</text>
</comment>
<evidence type="ECO:0000256" key="6">
    <source>
        <dbReference type="ARBA" id="ARBA00023136"/>
    </source>
</evidence>
<dbReference type="EMBL" id="WNVG01000005">
    <property type="protein sequence ID" value="MDZ5031812.1"/>
    <property type="molecule type" value="Genomic_DNA"/>
</dbReference>
<dbReference type="AlphaFoldDB" id="A0AAW9J021"/>
<dbReference type="SUPFAM" id="SSF52540">
    <property type="entry name" value="P-loop containing nucleoside triphosphate hydrolases"/>
    <property type="match status" value="1"/>
</dbReference>
<keyword evidence="4 8" id="KW-0067">ATP-binding</keyword>
<dbReference type="GO" id="GO:0042626">
    <property type="term" value="F:ATPase-coupled transmembrane transporter activity"/>
    <property type="evidence" value="ECO:0007669"/>
    <property type="project" value="TreeGrafter"/>
</dbReference>
<evidence type="ECO:0000256" key="5">
    <source>
        <dbReference type="ARBA" id="ARBA00022989"/>
    </source>
</evidence>
<dbReference type="GO" id="GO:0016020">
    <property type="term" value="C:membrane"/>
    <property type="evidence" value="ECO:0007669"/>
    <property type="project" value="UniProtKB-SubCell"/>
</dbReference>
<comment type="subcellular location">
    <subcellularLocation>
        <location evidence="1">Membrane</location>
        <topology evidence="1">Multi-pass membrane protein</topology>
    </subcellularLocation>
</comment>
<evidence type="ECO:0000256" key="2">
    <source>
        <dbReference type="ARBA" id="ARBA00022692"/>
    </source>
</evidence>
<dbReference type="SMART" id="SM00382">
    <property type="entry name" value="AAA"/>
    <property type="match status" value="1"/>
</dbReference>
<reference evidence="8" key="1">
    <citation type="submission" date="2019-11" db="EMBL/GenBank/DDBJ databases">
        <title>Characterization of Clostridium perfringens isolates from swine manure treated agricultural soils.</title>
        <authorList>
            <person name="Wushke S.T."/>
        </authorList>
    </citation>
    <scope>NUCLEOTIDE SEQUENCE</scope>
    <source>
        <strain evidence="8">X15</strain>
    </source>
</reference>